<dbReference type="Gene3D" id="1.10.150.170">
    <property type="entry name" value="Putative methyltransferase TM0872, insert domain"/>
    <property type="match status" value="1"/>
</dbReference>
<dbReference type="EMBL" id="CYYU01000012">
    <property type="protein sequence ID" value="CUN91025.1"/>
    <property type="molecule type" value="Genomic_DNA"/>
</dbReference>
<feature type="binding site" evidence="6">
    <location>
        <position position="155"/>
    </location>
    <ligand>
        <name>S-adenosyl-L-methionine</name>
        <dbReference type="ChEBI" id="CHEBI:59789"/>
    </ligand>
</feature>
<evidence type="ECO:0000313" key="7">
    <source>
        <dbReference type="EMBL" id="CUN91025.1"/>
    </source>
</evidence>
<dbReference type="GO" id="GO:0071424">
    <property type="term" value="F:rRNA (cytosine-N4-)-methyltransferase activity"/>
    <property type="evidence" value="ECO:0007669"/>
    <property type="project" value="UniProtKB-UniRule"/>
</dbReference>
<dbReference type="EC" id="2.1.1.199" evidence="6"/>
<protein>
    <recommendedName>
        <fullName evidence="6">Ribosomal RNA small subunit methyltransferase H</fullName>
        <ecNumber evidence="6">2.1.1.199</ecNumber>
    </recommendedName>
    <alternativeName>
        <fullName evidence="6">16S rRNA m(4)C1402 methyltransferase</fullName>
    </alternativeName>
    <alternativeName>
        <fullName evidence="6">rRNA (cytosine-N(4)-)-methyltransferase RsmH</fullName>
    </alternativeName>
</protein>
<evidence type="ECO:0000256" key="2">
    <source>
        <dbReference type="ARBA" id="ARBA00022552"/>
    </source>
</evidence>
<gene>
    <name evidence="7" type="primary">rsmH_1</name>
    <name evidence="6" type="synonym">rsmH</name>
    <name evidence="7" type="ORF">ERS852385_01668</name>
</gene>
<dbReference type="InterPro" id="IPR023397">
    <property type="entry name" value="SAM-dep_MeTrfase_MraW_recog"/>
</dbReference>
<dbReference type="Proteomes" id="UP000095546">
    <property type="component" value="Unassembled WGS sequence"/>
</dbReference>
<dbReference type="AlphaFoldDB" id="A0A174AUD8"/>
<dbReference type="HAMAP" id="MF_01007">
    <property type="entry name" value="16SrRNA_methyltr_H"/>
    <property type="match status" value="1"/>
</dbReference>
<keyword evidence="2 6" id="KW-0698">rRNA processing</keyword>
<keyword evidence="3 6" id="KW-0489">Methyltransferase</keyword>
<feature type="binding site" evidence="6">
    <location>
        <begin position="86"/>
        <end position="88"/>
    </location>
    <ligand>
        <name>S-adenosyl-L-methionine</name>
        <dbReference type="ChEBI" id="CHEBI:59789"/>
    </ligand>
</feature>
<comment type="subcellular location">
    <subcellularLocation>
        <location evidence="6">Cytoplasm</location>
    </subcellularLocation>
</comment>
<comment type="catalytic activity">
    <reaction evidence="6">
        <text>cytidine(1402) in 16S rRNA + S-adenosyl-L-methionine = N(4)-methylcytidine(1402) in 16S rRNA + S-adenosyl-L-homocysteine + H(+)</text>
        <dbReference type="Rhea" id="RHEA:42928"/>
        <dbReference type="Rhea" id="RHEA-COMP:10286"/>
        <dbReference type="Rhea" id="RHEA-COMP:10287"/>
        <dbReference type="ChEBI" id="CHEBI:15378"/>
        <dbReference type="ChEBI" id="CHEBI:57856"/>
        <dbReference type="ChEBI" id="CHEBI:59789"/>
        <dbReference type="ChEBI" id="CHEBI:74506"/>
        <dbReference type="ChEBI" id="CHEBI:82748"/>
        <dbReference type="EC" id="2.1.1.199"/>
    </reaction>
</comment>
<dbReference type="InterPro" id="IPR002903">
    <property type="entry name" value="RsmH"/>
</dbReference>
<dbReference type="PIRSF" id="PIRSF004486">
    <property type="entry name" value="MraW"/>
    <property type="match status" value="1"/>
</dbReference>
<evidence type="ECO:0000256" key="1">
    <source>
        <dbReference type="ARBA" id="ARBA00010396"/>
    </source>
</evidence>
<dbReference type="PANTHER" id="PTHR11265:SF0">
    <property type="entry name" value="12S RRNA N4-METHYLCYTIDINE METHYLTRANSFERASE"/>
    <property type="match status" value="1"/>
</dbReference>
<reference evidence="7 8" key="1">
    <citation type="submission" date="2015-09" db="EMBL/GenBank/DDBJ databases">
        <authorList>
            <consortium name="Pathogen Informatics"/>
        </authorList>
    </citation>
    <scope>NUCLEOTIDE SEQUENCE [LARGE SCALE GENOMIC DNA]</scope>
    <source>
        <strain evidence="7 8">2789STDY5608828</strain>
    </source>
</reference>
<dbReference type="PANTHER" id="PTHR11265">
    <property type="entry name" value="S-ADENOSYL-METHYLTRANSFERASE MRAW"/>
    <property type="match status" value="1"/>
</dbReference>
<dbReference type="eggNOG" id="COG0275">
    <property type="taxonomic scope" value="Bacteria"/>
</dbReference>
<keyword evidence="4 6" id="KW-0808">Transferase</keyword>
<sequence>MEGQDENKQQEKVHKRRIHYSGRYPRHFAEKYKELNPEKYGEEIAHVRAKGNTPAGTHIPIMVEEILAILAIKPGERGFDATLGYGGHTMAMLEKLEGRGHLYGGDVDPIESAKTEARIRAKGYGPEIWERRLMNFCEIDKLVEEAGPFDFVLADLGVSSMQIDNPERGFTYKSDGPLDLRLNQQAGISAADRLREMTQAELVGMMQENADEPYAEEIARQIVRAEKRRPIRTTRELYAVIEAALEKVRLQRGADGRQPDRRDVIRKSSARVFQALRIDVNHEYEVLYEFMEKLPFALAPGGRAAILTFHSGEDRIVKKAFKAFHQQGIYQDIARDVIRPSREECYNNSRAHSTKLRWAIRAE</sequence>
<feature type="binding site" evidence="6">
    <location>
        <position position="162"/>
    </location>
    <ligand>
        <name>S-adenosyl-L-methionine</name>
        <dbReference type="ChEBI" id="CHEBI:59789"/>
    </ligand>
</feature>
<dbReference type="InterPro" id="IPR029063">
    <property type="entry name" value="SAM-dependent_MTases_sf"/>
</dbReference>
<dbReference type="Gene3D" id="3.40.50.150">
    <property type="entry name" value="Vaccinia Virus protein VP39"/>
    <property type="match status" value="1"/>
</dbReference>
<dbReference type="SUPFAM" id="SSF81799">
    <property type="entry name" value="Putative methyltransferase TM0872, insert domain"/>
    <property type="match status" value="1"/>
</dbReference>
<evidence type="ECO:0000256" key="3">
    <source>
        <dbReference type="ARBA" id="ARBA00022603"/>
    </source>
</evidence>
<name>A0A174AUD8_9FIRM</name>
<organism evidence="7 8">
    <name type="scientific">Mitsuokella jalaludinii</name>
    <dbReference type="NCBI Taxonomy" id="187979"/>
    <lineage>
        <taxon>Bacteria</taxon>
        <taxon>Bacillati</taxon>
        <taxon>Bacillota</taxon>
        <taxon>Negativicutes</taxon>
        <taxon>Selenomonadales</taxon>
        <taxon>Selenomonadaceae</taxon>
        <taxon>Mitsuokella</taxon>
    </lineage>
</organism>
<dbReference type="STRING" id="187979.ERS852385_01668"/>
<accession>A0A174AUD8</accession>
<dbReference type="Pfam" id="PF01795">
    <property type="entry name" value="Methyltransf_5"/>
    <property type="match status" value="1"/>
</dbReference>
<evidence type="ECO:0000256" key="5">
    <source>
        <dbReference type="ARBA" id="ARBA00022691"/>
    </source>
</evidence>
<evidence type="ECO:0000256" key="4">
    <source>
        <dbReference type="ARBA" id="ARBA00022679"/>
    </source>
</evidence>
<comment type="function">
    <text evidence="6">Specifically methylates the N4 position of cytidine in position 1402 (C1402) of 16S rRNA.</text>
</comment>
<keyword evidence="8" id="KW-1185">Reference proteome</keyword>
<keyword evidence="6" id="KW-0963">Cytoplasm</keyword>
<dbReference type="RefSeq" id="WP_036374214.1">
    <property type="nucleotide sequence ID" value="NZ_CABIWZ010000012.1"/>
</dbReference>
<proteinExistence type="inferred from homology"/>
<feature type="binding site" evidence="6">
    <location>
        <position position="136"/>
    </location>
    <ligand>
        <name>S-adenosyl-L-methionine</name>
        <dbReference type="ChEBI" id="CHEBI:59789"/>
    </ligand>
</feature>
<dbReference type="SUPFAM" id="SSF53335">
    <property type="entry name" value="S-adenosyl-L-methionine-dependent methyltransferases"/>
    <property type="match status" value="1"/>
</dbReference>
<dbReference type="GO" id="GO:0070475">
    <property type="term" value="P:rRNA base methylation"/>
    <property type="evidence" value="ECO:0007669"/>
    <property type="project" value="UniProtKB-UniRule"/>
</dbReference>
<dbReference type="OrthoDB" id="9806637at2"/>
<evidence type="ECO:0000256" key="6">
    <source>
        <dbReference type="HAMAP-Rule" id="MF_01007"/>
    </source>
</evidence>
<comment type="similarity">
    <text evidence="1 6">Belongs to the methyltransferase superfamily. RsmH family.</text>
</comment>
<feature type="binding site" evidence="6">
    <location>
        <position position="106"/>
    </location>
    <ligand>
        <name>S-adenosyl-L-methionine</name>
        <dbReference type="ChEBI" id="CHEBI:59789"/>
    </ligand>
</feature>
<keyword evidence="5 6" id="KW-0949">S-adenosyl-L-methionine</keyword>
<dbReference type="GO" id="GO:0005737">
    <property type="term" value="C:cytoplasm"/>
    <property type="evidence" value="ECO:0007669"/>
    <property type="project" value="UniProtKB-SubCell"/>
</dbReference>
<evidence type="ECO:0000313" key="8">
    <source>
        <dbReference type="Proteomes" id="UP000095546"/>
    </source>
</evidence>
<dbReference type="NCBIfam" id="TIGR00006">
    <property type="entry name" value="16S rRNA (cytosine(1402)-N(4))-methyltransferase RsmH"/>
    <property type="match status" value="1"/>
</dbReference>